<dbReference type="GO" id="GO:0002161">
    <property type="term" value="F:aminoacyl-tRNA deacylase activity"/>
    <property type="evidence" value="ECO:0007669"/>
    <property type="project" value="InterPro"/>
</dbReference>
<dbReference type="PRINTS" id="PR00985">
    <property type="entry name" value="TRNASYNTHLEU"/>
</dbReference>
<dbReference type="GO" id="GO:0004823">
    <property type="term" value="F:leucine-tRNA ligase activity"/>
    <property type="evidence" value="ECO:0007669"/>
    <property type="project" value="UniProtKB-UniRule"/>
</dbReference>
<dbReference type="Pfam" id="PF13603">
    <property type="entry name" value="tRNA-synt_1_2"/>
    <property type="match status" value="1"/>
</dbReference>
<dbReference type="EC" id="6.1.1.4" evidence="2 10"/>
<comment type="catalytic activity">
    <reaction evidence="9">
        <text>tRNA(Leu) + L-leucine + ATP = L-leucyl-tRNA(Leu) + AMP + diphosphate</text>
        <dbReference type="Rhea" id="RHEA:11688"/>
        <dbReference type="Rhea" id="RHEA-COMP:9613"/>
        <dbReference type="Rhea" id="RHEA-COMP:9622"/>
        <dbReference type="ChEBI" id="CHEBI:30616"/>
        <dbReference type="ChEBI" id="CHEBI:33019"/>
        <dbReference type="ChEBI" id="CHEBI:57427"/>
        <dbReference type="ChEBI" id="CHEBI:78442"/>
        <dbReference type="ChEBI" id="CHEBI:78494"/>
        <dbReference type="ChEBI" id="CHEBI:456215"/>
        <dbReference type="EC" id="6.1.1.4"/>
    </reaction>
</comment>
<feature type="domain" description="Methionyl/Leucyl tRNA synthetase" evidence="15">
    <location>
        <begin position="40"/>
        <end position="179"/>
    </location>
</feature>
<keyword evidence="6 11" id="KW-0067">ATP-binding</keyword>
<evidence type="ECO:0000256" key="7">
    <source>
        <dbReference type="ARBA" id="ARBA00022917"/>
    </source>
</evidence>
<dbReference type="NCBIfam" id="TIGR00396">
    <property type="entry name" value="leuS_bact"/>
    <property type="match status" value="1"/>
</dbReference>
<dbReference type="InterPro" id="IPR025709">
    <property type="entry name" value="Leu_tRNA-synth_edit"/>
</dbReference>
<dbReference type="Pfam" id="PF09334">
    <property type="entry name" value="tRNA-synt_1g"/>
    <property type="match status" value="1"/>
</dbReference>
<dbReference type="InterPro" id="IPR014729">
    <property type="entry name" value="Rossmann-like_a/b/a_fold"/>
</dbReference>
<dbReference type="InterPro" id="IPR015413">
    <property type="entry name" value="Methionyl/Leucyl_tRNA_Synth"/>
</dbReference>
<dbReference type="GO" id="GO:0006429">
    <property type="term" value="P:leucyl-tRNA aminoacylation"/>
    <property type="evidence" value="ECO:0007669"/>
    <property type="project" value="UniProtKB-UniRule"/>
</dbReference>
<evidence type="ECO:0000256" key="12">
    <source>
        <dbReference type="SAM" id="MobiDB-lite"/>
    </source>
</evidence>
<proteinExistence type="inferred from homology"/>
<keyword evidence="4 11" id="KW-0436">Ligase</keyword>
<dbReference type="SUPFAM" id="SSF50677">
    <property type="entry name" value="ValRS/IleRS/LeuRS editing domain"/>
    <property type="match status" value="1"/>
</dbReference>
<evidence type="ECO:0000256" key="6">
    <source>
        <dbReference type="ARBA" id="ARBA00022840"/>
    </source>
</evidence>
<evidence type="ECO:0000256" key="9">
    <source>
        <dbReference type="ARBA" id="ARBA00047469"/>
    </source>
</evidence>
<dbReference type="InterPro" id="IPR002302">
    <property type="entry name" value="Leu-tRNA-ligase"/>
</dbReference>
<evidence type="ECO:0000256" key="11">
    <source>
        <dbReference type="RuleBase" id="RU363035"/>
    </source>
</evidence>
<name>A0A2H0XCE1_UNCKA</name>
<dbReference type="EMBL" id="PEYU01000025">
    <property type="protein sequence ID" value="PIS22531.1"/>
    <property type="molecule type" value="Genomic_DNA"/>
</dbReference>
<accession>A0A2H0XCE1</accession>
<evidence type="ECO:0000259" key="15">
    <source>
        <dbReference type="Pfam" id="PF09334"/>
    </source>
</evidence>
<evidence type="ECO:0000256" key="5">
    <source>
        <dbReference type="ARBA" id="ARBA00022741"/>
    </source>
</evidence>
<feature type="domain" description="Aminoacyl-tRNA synthetase class Ia" evidence="13">
    <location>
        <begin position="430"/>
        <end position="632"/>
    </location>
</feature>
<keyword evidence="7 11" id="KW-0648">Protein biosynthesis</keyword>
<dbReference type="SUPFAM" id="SSF52374">
    <property type="entry name" value="Nucleotidylyl transferase"/>
    <property type="match status" value="1"/>
</dbReference>
<keyword evidence="3" id="KW-0963">Cytoplasm</keyword>
<dbReference type="PANTHER" id="PTHR43740:SF2">
    <property type="entry name" value="LEUCINE--TRNA LIGASE, MITOCHONDRIAL"/>
    <property type="match status" value="1"/>
</dbReference>
<evidence type="ECO:0000259" key="16">
    <source>
        <dbReference type="Pfam" id="PF13603"/>
    </source>
</evidence>
<comment type="similarity">
    <text evidence="1 11">Belongs to the class-I aminoacyl-tRNA synthetase family.</text>
</comment>
<dbReference type="PROSITE" id="PS00178">
    <property type="entry name" value="AA_TRNA_LIGASE_I"/>
    <property type="match status" value="1"/>
</dbReference>
<evidence type="ECO:0000256" key="10">
    <source>
        <dbReference type="NCBIfam" id="TIGR00396"/>
    </source>
</evidence>
<evidence type="ECO:0000256" key="3">
    <source>
        <dbReference type="ARBA" id="ARBA00022490"/>
    </source>
</evidence>
<dbReference type="AlphaFoldDB" id="A0A2H0XCE1"/>
<dbReference type="GO" id="GO:0005524">
    <property type="term" value="F:ATP binding"/>
    <property type="evidence" value="ECO:0007669"/>
    <property type="project" value="UniProtKB-KW"/>
</dbReference>
<dbReference type="Proteomes" id="UP000231252">
    <property type="component" value="Unassembled WGS sequence"/>
</dbReference>
<dbReference type="GO" id="GO:0005829">
    <property type="term" value="C:cytosol"/>
    <property type="evidence" value="ECO:0007669"/>
    <property type="project" value="TreeGrafter"/>
</dbReference>
<dbReference type="Pfam" id="PF00133">
    <property type="entry name" value="tRNA-synt_1"/>
    <property type="match status" value="1"/>
</dbReference>
<evidence type="ECO:0000259" key="14">
    <source>
        <dbReference type="Pfam" id="PF08264"/>
    </source>
</evidence>
<dbReference type="Gene3D" id="3.40.50.620">
    <property type="entry name" value="HUPs"/>
    <property type="match status" value="2"/>
</dbReference>
<dbReference type="InterPro" id="IPR009080">
    <property type="entry name" value="tRNAsynth_Ia_anticodon-bd"/>
</dbReference>
<dbReference type="Pfam" id="PF08264">
    <property type="entry name" value="Anticodon_1"/>
    <property type="match status" value="1"/>
</dbReference>
<keyword evidence="8 11" id="KW-0030">Aminoacyl-tRNA synthetase</keyword>
<sequence>MSQEKNIKYDHKKIEAIWKEKWYADNIYEAVDFSPKPKKYILAELPYPSGPYLHAGHMMRYTVPDMYSKFLKMRGYNVLYPMGWDSFGLPTEGYAIKANKTPQEVIAELSKGFKKSLQDMGYSFDWNREINTCEPDFYKWTQWIFLKLYEAGLAEFKETSVWWSKTLGILAEEEVINGSNGEKIAERDGNRVERKIFKQWVLKMPRYAQKLLAGLEETNFPDYIKTAQKNWIGKSEGAEVEFKITDETGKEINQLKVFTTRPDTLFGITFLAIAPEHPAVKTLADASTNKDEVLAYVDKAKDRSDMERQAEKEKSGMQIKGIFAKHPFDEVTRKIPIFVADYILMDYATGSIMGVPAHDERDFAFARKYGLDVVEVIKPTEKTAEGTIHTGVGTMVNSVEYNGTASQNFSAIAINRLEKENKGKKATTYKMRDWIFSRQRYWGEPIPLVYKENGNIEAIVSTENMEEVHKKLPLKLPSSKDFQPQADGSPPLSKLTDWVNTVDSQGKPAKRETQTMPTWAGSSWYFLRYIDPHNNNAFADYEKLKYWLPVDKYFGDGGHTTVHLLYSRFWHRFLYDKGLVPTPEPYKWRMTGGLLLGPDGKKMSKRYGNVVMPSDLVENYGADAARLAIAFLGPYDATFPWNENTIKAMWRLVKNIYELKEKVKQDNESEVIKKFYNKMVKNITGMCEALKMNTAISEIMIFVNDLKKAETIDIETWKGFIKVIAPFMPFVAEELWQEINGFATWDKNNSVHWQAWPEFDKTQNINTSRLLPVMINGKVRGQIETTVNDDENSLRGKILNDVKLTKYFESKTIGKFLVVKNKIVSVTTN</sequence>
<dbReference type="Gene3D" id="1.10.730.10">
    <property type="entry name" value="Isoleucyl-tRNA Synthetase, Domain 1"/>
    <property type="match status" value="1"/>
</dbReference>
<evidence type="ECO:0000259" key="13">
    <source>
        <dbReference type="Pfam" id="PF00133"/>
    </source>
</evidence>
<dbReference type="Gene3D" id="3.10.20.590">
    <property type="match status" value="1"/>
</dbReference>
<evidence type="ECO:0000256" key="2">
    <source>
        <dbReference type="ARBA" id="ARBA00013164"/>
    </source>
</evidence>
<feature type="domain" description="Methionyl/Valyl/Leucyl/Isoleucyl-tRNA synthetase anticodon-binding" evidence="14">
    <location>
        <begin position="674"/>
        <end position="788"/>
    </location>
</feature>
<dbReference type="InterPro" id="IPR009008">
    <property type="entry name" value="Val/Leu/Ile-tRNA-synth_edit"/>
</dbReference>
<dbReference type="FunFam" id="1.10.730.10:FF:000002">
    <property type="entry name" value="Leucine--tRNA ligase"/>
    <property type="match status" value="1"/>
</dbReference>
<dbReference type="InterPro" id="IPR002300">
    <property type="entry name" value="aa-tRNA-synth_Ia"/>
</dbReference>
<comment type="caution">
    <text evidence="17">The sequence shown here is derived from an EMBL/GenBank/DDBJ whole genome shotgun (WGS) entry which is preliminary data.</text>
</comment>
<evidence type="ECO:0000256" key="8">
    <source>
        <dbReference type="ARBA" id="ARBA00023146"/>
    </source>
</evidence>
<gene>
    <name evidence="17" type="ORF">COT50_01310</name>
</gene>
<reference evidence="18" key="1">
    <citation type="submission" date="2017-09" db="EMBL/GenBank/DDBJ databases">
        <title>Depth-based differentiation of microbial function through sediment-hosted aquifers and enrichment of novel symbionts in the deep terrestrial subsurface.</title>
        <authorList>
            <person name="Probst A.J."/>
            <person name="Ladd B."/>
            <person name="Jarett J.K."/>
            <person name="Geller-Mcgrath D.E."/>
            <person name="Sieber C.M.K."/>
            <person name="Emerson J.B."/>
            <person name="Anantharaman K."/>
            <person name="Thomas B.C."/>
            <person name="Malmstrom R."/>
            <person name="Stieglmeier M."/>
            <person name="Klingl A."/>
            <person name="Woyke T."/>
            <person name="Ryan C.M."/>
            <person name="Banfield J.F."/>
        </authorList>
    </citation>
    <scope>NUCLEOTIDE SEQUENCE [LARGE SCALE GENOMIC DNA]</scope>
</reference>
<evidence type="ECO:0000313" key="18">
    <source>
        <dbReference type="Proteomes" id="UP000231252"/>
    </source>
</evidence>
<dbReference type="InterPro" id="IPR001412">
    <property type="entry name" value="aa-tRNA-synth_I_CS"/>
</dbReference>
<keyword evidence="5 11" id="KW-0547">Nucleotide-binding</keyword>
<evidence type="ECO:0000256" key="1">
    <source>
        <dbReference type="ARBA" id="ARBA00005594"/>
    </source>
</evidence>
<evidence type="ECO:0000256" key="4">
    <source>
        <dbReference type="ARBA" id="ARBA00022598"/>
    </source>
</evidence>
<dbReference type="SUPFAM" id="SSF47323">
    <property type="entry name" value="Anticodon-binding domain of a subclass of class I aminoacyl-tRNA synthetases"/>
    <property type="match status" value="1"/>
</dbReference>
<dbReference type="FunFam" id="3.40.50.620:FF:000056">
    <property type="entry name" value="Leucine--tRNA ligase"/>
    <property type="match status" value="1"/>
</dbReference>
<organism evidence="17 18">
    <name type="scientific">candidate division WWE3 bacterium CG08_land_8_20_14_0_20_41_10</name>
    <dbReference type="NCBI Taxonomy" id="1975085"/>
    <lineage>
        <taxon>Bacteria</taxon>
        <taxon>Katanobacteria</taxon>
    </lineage>
</organism>
<dbReference type="PANTHER" id="PTHR43740">
    <property type="entry name" value="LEUCYL-TRNA SYNTHETASE"/>
    <property type="match status" value="1"/>
</dbReference>
<evidence type="ECO:0000313" key="17">
    <source>
        <dbReference type="EMBL" id="PIS22531.1"/>
    </source>
</evidence>
<dbReference type="InterPro" id="IPR013155">
    <property type="entry name" value="M/V/L/I-tRNA-synth_anticd-bd"/>
</dbReference>
<feature type="region of interest" description="Disordered" evidence="12">
    <location>
        <begin position="478"/>
        <end position="497"/>
    </location>
</feature>
<feature type="domain" description="Leucyl-tRNA synthetase editing" evidence="16">
    <location>
        <begin position="229"/>
        <end position="415"/>
    </location>
</feature>
<protein>
    <recommendedName>
        <fullName evidence="2 10">Leucine--tRNA ligase</fullName>
        <ecNumber evidence="2 10">6.1.1.4</ecNumber>
    </recommendedName>
</protein>